<dbReference type="PIRSF" id="PIRSF006078">
    <property type="entry name" value="GlxK"/>
    <property type="match status" value="1"/>
</dbReference>
<dbReference type="InterPro" id="IPR036129">
    <property type="entry name" value="Glycerate_kinase_sf"/>
</dbReference>
<dbReference type="PANTHER" id="PTHR21599">
    <property type="entry name" value="GLYCERATE KINASE"/>
    <property type="match status" value="1"/>
</dbReference>
<dbReference type="Gene3D" id="3.40.50.10350">
    <property type="entry name" value="Glycerate kinase, domain 1"/>
    <property type="match status" value="1"/>
</dbReference>
<name>A0A1F2WJ80_9ACTN</name>
<dbReference type="EMBL" id="MELK01000040">
    <property type="protein sequence ID" value="OFW56893.1"/>
    <property type="molecule type" value="Genomic_DNA"/>
</dbReference>
<evidence type="ECO:0000313" key="6">
    <source>
        <dbReference type="Proteomes" id="UP000177876"/>
    </source>
</evidence>
<dbReference type="Gene3D" id="3.90.1510.10">
    <property type="entry name" value="Glycerate kinase, domain 2"/>
    <property type="match status" value="1"/>
</dbReference>
<dbReference type="NCBIfam" id="TIGR00045">
    <property type="entry name" value="glycerate kinase"/>
    <property type="match status" value="1"/>
</dbReference>
<keyword evidence="3 4" id="KW-0418">Kinase</keyword>
<evidence type="ECO:0000256" key="3">
    <source>
        <dbReference type="ARBA" id="ARBA00022777"/>
    </source>
</evidence>
<comment type="similarity">
    <text evidence="1 4">Belongs to the glycerate kinase type-1 family.</text>
</comment>
<dbReference type="InterPro" id="IPR018197">
    <property type="entry name" value="Glycerate_kinase_RE-like"/>
</dbReference>
<dbReference type="SUPFAM" id="SSF110738">
    <property type="entry name" value="Glycerate kinase I"/>
    <property type="match status" value="1"/>
</dbReference>
<keyword evidence="2 4" id="KW-0808">Transferase</keyword>
<dbReference type="STRING" id="1797197.A2Y75_06935"/>
<evidence type="ECO:0000256" key="1">
    <source>
        <dbReference type="ARBA" id="ARBA00006284"/>
    </source>
</evidence>
<accession>A0A1F2WJ80</accession>
<dbReference type="Proteomes" id="UP000177876">
    <property type="component" value="Unassembled WGS sequence"/>
</dbReference>
<evidence type="ECO:0000256" key="2">
    <source>
        <dbReference type="ARBA" id="ARBA00022679"/>
    </source>
</evidence>
<gene>
    <name evidence="5" type="ORF">A2Y75_06935</name>
</gene>
<comment type="caution">
    <text evidence="5">The sequence shown here is derived from an EMBL/GenBank/DDBJ whole genome shotgun (WGS) entry which is preliminary data.</text>
</comment>
<dbReference type="AlphaFoldDB" id="A0A1F2WJ80"/>
<dbReference type="InterPro" id="IPR004381">
    <property type="entry name" value="Glycerate_kinase"/>
</dbReference>
<dbReference type="GO" id="GO:0031388">
    <property type="term" value="P:organic acid phosphorylation"/>
    <property type="evidence" value="ECO:0007669"/>
    <property type="project" value="UniProtKB-UniRule"/>
</dbReference>
<dbReference type="InterPro" id="IPR018193">
    <property type="entry name" value="Glyc_kinase_flavodox-like_fold"/>
</dbReference>
<dbReference type="Pfam" id="PF02595">
    <property type="entry name" value="Gly_kinase"/>
    <property type="match status" value="1"/>
</dbReference>
<proteinExistence type="inferred from homology"/>
<protein>
    <submittedName>
        <fullName evidence="5">Glycerate kinase</fullName>
    </submittedName>
</protein>
<reference evidence="5 6" key="1">
    <citation type="journal article" date="2016" name="Nat. Commun.">
        <title>Thousands of microbial genomes shed light on interconnected biogeochemical processes in an aquifer system.</title>
        <authorList>
            <person name="Anantharaman K."/>
            <person name="Brown C.T."/>
            <person name="Hug L.A."/>
            <person name="Sharon I."/>
            <person name="Castelle C.J."/>
            <person name="Probst A.J."/>
            <person name="Thomas B.C."/>
            <person name="Singh A."/>
            <person name="Wilkins M.J."/>
            <person name="Karaoz U."/>
            <person name="Brodie E.L."/>
            <person name="Williams K.H."/>
            <person name="Hubbard S.S."/>
            <person name="Banfield J.F."/>
        </authorList>
    </citation>
    <scope>NUCLEOTIDE SEQUENCE [LARGE SCALE GENOMIC DNA]</scope>
</reference>
<evidence type="ECO:0000256" key="4">
    <source>
        <dbReference type="PIRNR" id="PIRNR006078"/>
    </source>
</evidence>
<sequence>MRVLIAPDKFKGSLSSSQAAHAMARGFISGFPDAETIIRPLADGGEGTMDVLVEATGGRKVACEVTGPMGERRQADLGLLGDGKTAVVEMAQASGLELITEDKRDPKWSSTRGTGDLIRCALDEGMREIIVAIGGSATNDGGAGMAQVLGARFLDSEGFDLQAGGGCLRDLDKIDLTGLDPRIKEVRIGVASDVANCLLGDEGASRVFAPQKGAGPEDVELLEAGLSRLSEVTTKYIGRNLEENPGAGAAGGLGFGLMAFLGAEMRPGIEVVMEYTGFEKQMDGCRLVITGEGRLDSQTAYGKTVIGVARAAKRRHIPVVALAGEVTKGAAELHRLGVSCILSITPGPLSLADSKRGAGRLLEDCAREIASLLFQYQ</sequence>
<organism evidence="5 6">
    <name type="scientific">Candidatus Solincola sediminis</name>
    <dbReference type="NCBI Taxonomy" id="1797199"/>
    <lineage>
        <taxon>Bacteria</taxon>
        <taxon>Bacillati</taxon>
        <taxon>Actinomycetota</taxon>
        <taxon>Candidatus Geothermincolia</taxon>
        <taxon>Candidatus Geothermincolales</taxon>
        <taxon>Candidatus Geothermincolaceae</taxon>
        <taxon>Candidatus Solincola</taxon>
    </lineage>
</organism>
<dbReference type="PANTHER" id="PTHR21599:SF0">
    <property type="entry name" value="GLYCERATE KINASE"/>
    <property type="match status" value="1"/>
</dbReference>
<evidence type="ECO:0000313" key="5">
    <source>
        <dbReference type="EMBL" id="OFW56893.1"/>
    </source>
</evidence>
<dbReference type="GO" id="GO:0008887">
    <property type="term" value="F:glycerate kinase activity"/>
    <property type="evidence" value="ECO:0007669"/>
    <property type="project" value="UniProtKB-UniRule"/>
</dbReference>